<evidence type="ECO:0000313" key="1">
    <source>
        <dbReference type="EMBL" id="KIO03013.1"/>
    </source>
</evidence>
<dbReference type="AlphaFoldDB" id="A0A0C3J1Q0"/>
<dbReference type="Proteomes" id="UP000054217">
    <property type="component" value="Unassembled WGS sequence"/>
</dbReference>
<dbReference type="EMBL" id="KN831978">
    <property type="protein sequence ID" value="KIO03013.1"/>
    <property type="molecule type" value="Genomic_DNA"/>
</dbReference>
<dbReference type="Gene3D" id="3.30.160.60">
    <property type="entry name" value="Classic Zinc Finger"/>
    <property type="match status" value="1"/>
</dbReference>
<dbReference type="OrthoDB" id="3437960at2759"/>
<reference evidence="2" key="2">
    <citation type="submission" date="2015-01" db="EMBL/GenBank/DDBJ databases">
        <title>Evolutionary Origins and Diversification of the Mycorrhizal Mutualists.</title>
        <authorList>
            <consortium name="DOE Joint Genome Institute"/>
            <consortium name="Mycorrhizal Genomics Consortium"/>
            <person name="Kohler A."/>
            <person name="Kuo A."/>
            <person name="Nagy L.G."/>
            <person name="Floudas D."/>
            <person name="Copeland A."/>
            <person name="Barry K.W."/>
            <person name="Cichocki N."/>
            <person name="Veneault-Fourrey C."/>
            <person name="LaButti K."/>
            <person name="Lindquist E.A."/>
            <person name="Lipzen A."/>
            <person name="Lundell T."/>
            <person name="Morin E."/>
            <person name="Murat C."/>
            <person name="Riley R."/>
            <person name="Ohm R."/>
            <person name="Sun H."/>
            <person name="Tunlid A."/>
            <person name="Henrissat B."/>
            <person name="Grigoriev I.V."/>
            <person name="Hibbett D.S."/>
            <person name="Martin F."/>
        </authorList>
    </citation>
    <scope>NUCLEOTIDE SEQUENCE [LARGE SCALE GENOMIC DNA]</scope>
    <source>
        <strain evidence="2">Marx 270</strain>
    </source>
</reference>
<accession>A0A0C3J1Q0</accession>
<protein>
    <recommendedName>
        <fullName evidence="3">C2H2-type domain-containing protein</fullName>
    </recommendedName>
</protein>
<proteinExistence type="predicted"/>
<evidence type="ECO:0000313" key="2">
    <source>
        <dbReference type="Proteomes" id="UP000054217"/>
    </source>
</evidence>
<name>A0A0C3J1Q0_PISTI</name>
<dbReference type="HOGENOM" id="CLU_126337_1_0_1"/>
<organism evidence="1 2">
    <name type="scientific">Pisolithus tinctorius Marx 270</name>
    <dbReference type="NCBI Taxonomy" id="870435"/>
    <lineage>
        <taxon>Eukaryota</taxon>
        <taxon>Fungi</taxon>
        <taxon>Dikarya</taxon>
        <taxon>Basidiomycota</taxon>
        <taxon>Agaricomycotina</taxon>
        <taxon>Agaricomycetes</taxon>
        <taxon>Agaricomycetidae</taxon>
        <taxon>Boletales</taxon>
        <taxon>Sclerodermatineae</taxon>
        <taxon>Pisolithaceae</taxon>
        <taxon>Pisolithus</taxon>
    </lineage>
</organism>
<keyword evidence="2" id="KW-1185">Reference proteome</keyword>
<reference evidence="1 2" key="1">
    <citation type="submission" date="2014-04" db="EMBL/GenBank/DDBJ databases">
        <authorList>
            <consortium name="DOE Joint Genome Institute"/>
            <person name="Kuo A."/>
            <person name="Kohler A."/>
            <person name="Costa M.D."/>
            <person name="Nagy L.G."/>
            <person name="Floudas D."/>
            <person name="Copeland A."/>
            <person name="Barry K.W."/>
            <person name="Cichocki N."/>
            <person name="Veneault-Fourrey C."/>
            <person name="LaButti K."/>
            <person name="Lindquist E.A."/>
            <person name="Lipzen A."/>
            <person name="Lundell T."/>
            <person name="Morin E."/>
            <person name="Murat C."/>
            <person name="Sun H."/>
            <person name="Tunlid A."/>
            <person name="Henrissat B."/>
            <person name="Grigoriev I.V."/>
            <person name="Hibbett D.S."/>
            <person name="Martin F."/>
            <person name="Nordberg H.P."/>
            <person name="Cantor M.N."/>
            <person name="Hua S.X."/>
        </authorList>
    </citation>
    <scope>NUCLEOTIDE SEQUENCE [LARGE SCALE GENOMIC DNA]</scope>
    <source>
        <strain evidence="1 2">Marx 270</strain>
    </source>
</reference>
<sequence>MTAQWFRSVFLVGNPSGAYICPFGDGCTLPLENTTTSIYAHLRLHGHIYKHRDRAPCPWPGCRKETRWGNVARHVIERHLRVKSQCMWCGHSYVRSGALAAHMDVCIEAYIKNIFQEYPNITHYEE</sequence>
<gene>
    <name evidence="1" type="ORF">M404DRAFT_1001641</name>
</gene>
<dbReference type="InParanoid" id="A0A0C3J1Q0"/>
<evidence type="ECO:0008006" key="3">
    <source>
        <dbReference type="Google" id="ProtNLM"/>
    </source>
</evidence>